<protein>
    <recommendedName>
        <fullName evidence="3">Tetratricopeptide repeat protein</fullName>
    </recommendedName>
</protein>
<sequence>MSSSKFFTQATTNVSIFMLSAYENKIHVKNAKYFDVNTFTVSVPYRSKFLTDVYRYFEYVDIFDYSDSYRHGLVKADMHLTLSKMYLVHILRTWGKELGLLGDFIGSAQKYEEVYCLTRDYNYRAIALNALGNYKYFHADYQKAITSYKQALSFSNIDNNNKVLVANIINSLKKWGQDLFYQDKYHEAATKFLKAYQLTYGDEISDLESAVQRLFQDEKYNDAIGLNNIAFCLAKQGEEKLNIIQKTADILGSWGDRLFAKHFFKESGHKYLEAYEISHNLDYKMRFFIAKAERLSNKKLYYEALGEYNNALELAVGDVDISTIYFGKSLILRYLSENLREANSSVSCGNSKILEKLKEKEKDFINAVKAGNDQEKTELELTQALYNVEMFLYYFPDLNDYAKAADETRDLLCKTYDGELLLGEVREYKFETDS</sequence>
<evidence type="ECO:0000313" key="2">
    <source>
        <dbReference type="Proteomes" id="UP000241762"/>
    </source>
</evidence>
<dbReference type="InterPro" id="IPR011990">
    <property type="entry name" value="TPR-like_helical_dom_sf"/>
</dbReference>
<reference evidence="1 2" key="1">
    <citation type="submission" date="2018-03" db="EMBL/GenBank/DDBJ databases">
        <title>A gene transfer event suggests a long-term partnership between eustigmatophyte algae and a novel lineage of endosymbiotic bacteria.</title>
        <authorList>
            <person name="Yurchenko T."/>
            <person name="Sevcikova T."/>
            <person name="Pribyl P."/>
            <person name="El Karkouri K."/>
            <person name="Klimes V."/>
            <person name="Amaral R."/>
            <person name="Zbrankova V."/>
            <person name="Kim E."/>
            <person name="Raoult D."/>
            <person name="Santos L.M.A."/>
            <person name="Elias M."/>
        </authorList>
    </citation>
    <scope>NUCLEOTIDE SEQUENCE [LARGE SCALE GENOMIC DNA]</scope>
    <source>
        <strain evidence="1">CCALA 838</strain>
    </source>
</reference>
<dbReference type="OrthoDB" id="9764015at2"/>
<evidence type="ECO:0008006" key="3">
    <source>
        <dbReference type="Google" id="ProtNLM"/>
    </source>
</evidence>
<evidence type="ECO:0000313" key="1">
    <source>
        <dbReference type="EMBL" id="AVP87683.1"/>
    </source>
</evidence>
<dbReference type="RefSeq" id="WP_106874535.1">
    <property type="nucleotide sequence ID" value="NZ_CP027845.1"/>
</dbReference>
<dbReference type="Proteomes" id="UP000241762">
    <property type="component" value="Chromosome"/>
</dbReference>
<proteinExistence type="predicted"/>
<name>A0A2P1P8U2_9RICK</name>
<dbReference type="EMBL" id="CP027845">
    <property type="protein sequence ID" value="AVP87683.1"/>
    <property type="molecule type" value="Genomic_DNA"/>
</dbReference>
<dbReference type="AlphaFoldDB" id="A0A2P1P8U2"/>
<gene>
    <name evidence="1" type="ORF">phytr_7450</name>
</gene>
<dbReference type="SUPFAM" id="SSF48452">
    <property type="entry name" value="TPR-like"/>
    <property type="match status" value="1"/>
</dbReference>
<keyword evidence="2" id="KW-1185">Reference proteome</keyword>
<dbReference type="Gene3D" id="1.25.40.10">
    <property type="entry name" value="Tetratricopeptide repeat domain"/>
    <property type="match status" value="1"/>
</dbReference>
<organism evidence="1 2">
    <name type="scientific">Candidatus Phycorickettsia trachydisci</name>
    <dbReference type="NCBI Taxonomy" id="2115978"/>
    <lineage>
        <taxon>Bacteria</taxon>
        <taxon>Pseudomonadati</taxon>
        <taxon>Pseudomonadota</taxon>
        <taxon>Alphaproteobacteria</taxon>
        <taxon>Rickettsiales</taxon>
        <taxon>Rickettsiaceae</taxon>
        <taxon>Candidatus Phycorickettsia</taxon>
    </lineage>
</organism>
<dbReference type="KEGG" id="ptc:phytr_7450"/>
<accession>A0A2P1P8U2</accession>